<keyword evidence="1" id="KW-0677">Repeat</keyword>
<protein>
    <recommendedName>
        <fullName evidence="5">Pentatricopeptide repeat-containing protein</fullName>
    </recommendedName>
</protein>
<evidence type="ECO:0000313" key="3">
    <source>
        <dbReference type="EMBL" id="RXI07216.1"/>
    </source>
</evidence>
<reference evidence="3 4" key="1">
    <citation type="submission" date="2018-10" db="EMBL/GenBank/DDBJ databases">
        <title>A high-quality apple genome assembly.</title>
        <authorList>
            <person name="Hu J."/>
        </authorList>
    </citation>
    <scope>NUCLEOTIDE SEQUENCE [LARGE SCALE GENOMIC DNA]</scope>
    <source>
        <strain evidence="4">cv. HFTH1</strain>
        <tissue evidence="3">Young leaf</tissue>
    </source>
</reference>
<dbReference type="Pfam" id="PF01535">
    <property type="entry name" value="PPR"/>
    <property type="match status" value="4"/>
</dbReference>
<dbReference type="EMBL" id="RDQH01000328">
    <property type="protein sequence ID" value="RXI07216.1"/>
    <property type="molecule type" value="Genomic_DNA"/>
</dbReference>
<proteinExistence type="predicted"/>
<evidence type="ECO:0008006" key="5">
    <source>
        <dbReference type="Google" id="ProtNLM"/>
    </source>
</evidence>
<dbReference type="Gene3D" id="1.25.40.10">
    <property type="entry name" value="Tetratricopeptide repeat domain"/>
    <property type="match status" value="2"/>
</dbReference>
<dbReference type="InterPro" id="IPR002885">
    <property type="entry name" value="PPR_rpt"/>
</dbReference>
<evidence type="ECO:0000256" key="1">
    <source>
        <dbReference type="ARBA" id="ARBA00022737"/>
    </source>
</evidence>
<name>A0A498KIH1_MALDO</name>
<dbReference type="GO" id="GO:0003723">
    <property type="term" value="F:RNA binding"/>
    <property type="evidence" value="ECO:0007669"/>
    <property type="project" value="InterPro"/>
</dbReference>
<dbReference type="GO" id="GO:0009451">
    <property type="term" value="P:RNA modification"/>
    <property type="evidence" value="ECO:0007669"/>
    <property type="project" value="InterPro"/>
</dbReference>
<feature type="repeat" description="PPR" evidence="2">
    <location>
        <begin position="103"/>
        <end position="137"/>
    </location>
</feature>
<accession>A0A498KIH1</accession>
<dbReference type="InterPro" id="IPR046960">
    <property type="entry name" value="PPR_At4g14850-like_plant"/>
</dbReference>
<sequence>MLLKTCYRPRSEAIGILYDQKRLSEAVQSLNHKDKPSASICSTLVQLCLQQRAFGQGKVVHSHTRASGFVPGLFICNRLIGLYAKCGRIYDARVVFDEMPERNLCYWNTMISGYAKVRQLGETRKLLDEMPQRENISWTAMVSGYAKVGQLGEARKLFNEKPQRENLSWTVMISGCVRHDWPKEALRLLRQPFRV</sequence>
<evidence type="ECO:0000256" key="2">
    <source>
        <dbReference type="PROSITE-ProRule" id="PRU00708"/>
    </source>
</evidence>
<dbReference type="InterPro" id="IPR011990">
    <property type="entry name" value="TPR-like_helical_dom_sf"/>
</dbReference>
<dbReference type="AlphaFoldDB" id="A0A498KIH1"/>
<keyword evidence="4" id="KW-1185">Reference proteome</keyword>
<organism evidence="3 4">
    <name type="scientific">Malus domestica</name>
    <name type="common">Apple</name>
    <name type="synonym">Pyrus malus</name>
    <dbReference type="NCBI Taxonomy" id="3750"/>
    <lineage>
        <taxon>Eukaryota</taxon>
        <taxon>Viridiplantae</taxon>
        <taxon>Streptophyta</taxon>
        <taxon>Embryophyta</taxon>
        <taxon>Tracheophyta</taxon>
        <taxon>Spermatophyta</taxon>
        <taxon>Magnoliopsida</taxon>
        <taxon>eudicotyledons</taxon>
        <taxon>Gunneridae</taxon>
        <taxon>Pentapetalae</taxon>
        <taxon>rosids</taxon>
        <taxon>fabids</taxon>
        <taxon>Rosales</taxon>
        <taxon>Rosaceae</taxon>
        <taxon>Amygdaloideae</taxon>
        <taxon>Maleae</taxon>
        <taxon>Malus</taxon>
    </lineage>
</organism>
<gene>
    <name evidence="3" type="ORF">DVH24_026352</name>
</gene>
<dbReference type="NCBIfam" id="TIGR00756">
    <property type="entry name" value="PPR"/>
    <property type="match status" value="4"/>
</dbReference>
<comment type="caution">
    <text evidence="3">The sequence shown here is derived from an EMBL/GenBank/DDBJ whole genome shotgun (WGS) entry which is preliminary data.</text>
</comment>
<dbReference type="Proteomes" id="UP000290289">
    <property type="component" value="Chromosome 2"/>
</dbReference>
<dbReference type="PROSITE" id="PS51375">
    <property type="entry name" value="PPR"/>
    <property type="match status" value="1"/>
</dbReference>
<evidence type="ECO:0000313" key="4">
    <source>
        <dbReference type="Proteomes" id="UP000290289"/>
    </source>
</evidence>
<dbReference type="PANTHER" id="PTHR47926">
    <property type="entry name" value="PENTATRICOPEPTIDE REPEAT-CONTAINING PROTEIN"/>
    <property type="match status" value="1"/>
</dbReference>